<dbReference type="Proteomes" id="UP000306317">
    <property type="component" value="Unassembled WGS sequence"/>
</dbReference>
<name>A0A4S3KMM7_9GAMM</name>
<feature type="transmembrane region" description="Helical" evidence="1">
    <location>
        <begin position="109"/>
        <end position="130"/>
    </location>
</feature>
<dbReference type="EMBL" id="MWIO01000003">
    <property type="protein sequence ID" value="THD10066.1"/>
    <property type="molecule type" value="Genomic_DNA"/>
</dbReference>
<evidence type="ECO:0008006" key="4">
    <source>
        <dbReference type="Google" id="ProtNLM"/>
    </source>
</evidence>
<gene>
    <name evidence="2" type="ORF">B1991_00965</name>
</gene>
<sequence length="156" mass="16719">MPLSHRLIRFVRTGHLYLGVFTAPMLLFLALSGGLQTFGLHEASRGSSYAPPAWLASMAQLHKKQTLQVPVRRPRPAATAAEAAPVARAAVQVAPAAPGTRRNLLPMKIFFAVVALGLLVSVCSGLYMAWRFTRRPQLFGAVLLGGVAAPLLLLLV</sequence>
<feature type="transmembrane region" description="Helical" evidence="1">
    <location>
        <begin position="16"/>
        <end position="35"/>
    </location>
</feature>
<keyword evidence="1" id="KW-0472">Membrane</keyword>
<accession>A0A4S3KMM7</accession>
<protein>
    <recommendedName>
        <fullName evidence="4">PepSY domain-containing protein</fullName>
    </recommendedName>
</protein>
<organism evidence="2 3">
    <name type="scientific">Rhodanobacter lindaniclasticus</name>
    <dbReference type="NCBI Taxonomy" id="75310"/>
    <lineage>
        <taxon>Bacteria</taxon>
        <taxon>Pseudomonadati</taxon>
        <taxon>Pseudomonadota</taxon>
        <taxon>Gammaproteobacteria</taxon>
        <taxon>Lysobacterales</taxon>
        <taxon>Rhodanobacteraceae</taxon>
        <taxon>Rhodanobacter</taxon>
    </lineage>
</organism>
<evidence type="ECO:0000256" key="1">
    <source>
        <dbReference type="SAM" id="Phobius"/>
    </source>
</evidence>
<dbReference type="AlphaFoldDB" id="A0A4S3KMM7"/>
<evidence type="ECO:0000313" key="3">
    <source>
        <dbReference type="Proteomes" id="UP000306317"/>
    </source>
</evidence>
<comment type="caution">
    <text evidence="2">The sequence shown here is derived from an EMBL/GenBank/DDBJ whole genome shotgun (WGS) entry which is preliminary data.</text>
</comment>
<dbReference type="RefSeq" id="WP_136256832.1">
    <property type="nucleotide sequence ID" value="NZ_MWIO01000003.1"/>
</dbReference>
<keyword evidence="3" id="KW-1185">Reference proteome</keyword>
<evidence type="ECO:0000313" key="2">
    <source>
        <dbReference type="EMBL" id="THD10066.1"/>
    </source>
</evidence>
<keyword evidence="1" id="KW-0812">Transmembrane</keyword>
<reference evidence="2 3" key="1">
    <citation type="submission" date="2017-02" db="EMBL/GenBank/DDBJ databases">
        <title>Whole genome sequencing of Rhodanobacter lindaniclasticus DSM 17932.</title>
        <authorList>
            <person name="Kumar S."/>
            <person name="Patil P."/>
            <person name="Patil P.B."/>
        </authorList>
    </citation>
    <scope>NUCLEOTIDE SEQUENCE [LARGE SCALE GENOMIC DNA]</scope>
    <source>
        <strain evidence="2 3">DSM 17932</strain>
    </source>
</reference>
<proteinExistence type="predicted"/>
<keyword evidence="1" id="KW-1133">Transmembrane helix</keyword>
<feature type="transmembrane region" description="Helical" evidence="1">
    <location>
        <begin position="136"/>
        <end position="155"/>
    </location>
</feature>
<dbReference type="OrthoDB" id="118706at2"/>